<dbReference type="EMBL" id="CP001778">
    <property type="protein sequence ID" value="ADD44624.1"/>
    <property type="molecule type" value="Genomic_DNA"/>
</dbReference>
<proteinExistence type="predicted"/>
<dbReference type="eggNOG" id="COG2074">
    <property type="taxonomic scope" value="Bacteria"/>
</dbReference>
<organism evidence="2 3">
    <name type="scientific">Stackebrandtia nassauensis (strain DSM 44728 / CIP 108903 / NRRL B-16338 / NBRC 102104 / LLR-40K-21)</name>
    <dbReference type="NCBI Taxonomy" id="446470"/>
    <lineage>
        <taxon>Bacteria</taxon>
        <taxon>Bacillati</taxon>
        <taxon>Actinomycetota</taxon>
        <taxon>Actinomycetes</taxon>
        <taxon>Glycomycetales</taxon>
        <taxon>Glycomycetaceae</taxon>
        <taxon>Stackebrandtia</taxon>
    </lineage>
</organism>
<dbReference type="Gene3D" id="3.40.50.300">
    <property type="entry name" value="P-loop containing nucleotide triphosphate hydrolases"/>
    <property type="match status" value="1"/>
</dbReference>
<keyword evidence="3" id="KW-1185">Reference proteome</keyword>
<dbReference type="STRING" id="446470.Snas_4987"/>
<evidence type="ECO:0000313" key="3">
    <source>
        <dbReference type="Proteomes" id="UP000000844"/>
    </source>
</evidence>
<protein>
    <submittedName>
        <fullName evidence="2">Uncharacterized protein</fullName>
    </submittedName>
</protein>
<dbReference type="HOGENOM" id="CLU_092760_1_0_11"/>
<dbReference type="InterPro" id="IPR027417">
    <property type="entry name" value="P-loop_NTPase"/>
</dbReference>
<evidence type="ECO:0000313" key="2">
    <source>
        <dbReference type="EMBL" id="ADD44624.1"/>
    </source>
</evidence>
<dbReference type="OrthoDB" id="3820382at2"/>
<gene>
    <name evidence="2" type="ordered locus">Snas_4987</name>
</gene>
<sequence length="278" mass="30432">MRNVVWIGGGCGAGKSTLARMLAFRFDLRLYRVDSFAYPHQRRIDPVRHPQMARLAALSHTERFVDPSPAQLAADFTAYAHEAFAMVLDDLAALADGPLVIAEGPSLLPELVAPVAASAGHTIWLLPTSEFTDRNLSRRFDPHKDDPDAKRRHDNRIGRDRLLTEAMRASASKHGLPVLDVDGSLSLEQTADRLSEHFADVLAAGPRARDGAERSRLRRAENTETHTAVTMFLESLGDAAPEDPPPVTFACECETLGCQAEVALPPSRYPSLDDVIAH</sequence>
<dbReference type="KEGG" id="sna:Snas_4987"/>
<feature type="region of interest" description="Disordered" evidence="1">
    <location>
        <begin position="137"/>
        <end position="156"/>
    </location>
</feature>
<dbReference type="SUPFAM" id="SSF52540">
    <property type="entry name" value="P-loop containing nucleoside triphosphate hydrolases"/>
    <property type="match status" value="1"/>
</dbReference>
<dbReference type="Proteomes" id="UP000000844">
    <property type="component" value="Chromosome"/>
</dbReference>
<dbReference type="CDD" id="cd02019">
    <property type="entry name" value="NK"/>
    <property type="match status" value="1"/>
</dbReference>
<dbReference type="RefSeq" id="WP_013020195.1">
    <property type="nucleotide sequence ID" value="NC_013947.1"/>
</dbReference>
<evidence type="ECO:0000256" key="1">
    <source>
        <dbReference type="SAM" id="MobiDB-lite"/>
    </source>
</evidence>
<dbReference type="AlphaFoldDB" id="D3Q9S8"/>
<name>D3Q9S8_STANL</name>
<reference evidence="2 3" key="1">
    <citation type="journal article" date="2009" name="Stand. Genomic Sci.">
        <title>Complete genome sequence of Stackebrandtia nassauensis type strain (LLR-40K-21).</title>
        <authorList>
            <person name="Munk C."/>
            <person name="Lapidus A."/>
            <person name="Copeland A."/>
            <person name="Jando M."/>
            <person name="Mayilraj S."/>
            <person name="Glavina Del Rio T."/>
            <person name="Nolan M."/>
            <person name="Chen F."/>
            <person name="Lucas S."/>
            <person name="Tice H."/>
            <person name="Cheng J.F."/>
            <person name="Han C."/>
            <person name="Detter J.C."/>
            <person name="Bruce D."/>
            <person name="Goodwin L."/>
            <person name="Chain P."/>
            <person name="Pitluck S."/>
            <person name="Goker M."/>
            <person name="Ovchinikova G."/>
            <person name="Pati A."/>
            <person name="Ivanova N."/>
            <person name="Mavromatis K."/>
            <person name="Chen A."/>
            <person name="Palaniappan K."/>
            <person name="Land M."/>
            <person name="Hauser L."/>
            <person name="Chang Y.J."/>
            <person name="Jeffries C.D."/>
            <person name="Bristow J."/>
            <person name="Eisen J.A."/>
            <person name="Markowitz V."/>
            <person name="Hugenholtz P."/>
            <person name="Kyrpides N.C."/>
            <person name="Klenk H.P."/>
        </authorList>
    </citation>
    <scope>NUCLEOTIDE SEQUENCE [LARGE SCALE GENOMIC DNA]</scope>
    <source>
        <strain evidence="3">DSM 44728 / CIP 108903 / NRRL B-16338 / NBRC 102104 / LLR-40K-21</strain>
    </source>
</reference>
<accession>D3Q9S8</accession>